<evidence type="ECO:0000313" key="2">
    <source>
        <dbReference type="Proteomes" id="UP001230188"/>
    </source>
</evidence>
<dbReference type="EMBL" id="JAQMWT010000398">
    <property type="protein sequence ID" value="KAJ8601863.1"/>
    <property type="molecule type" value="Genomic_DNA"/>
</dbReference>
<dbReference type="AlphaFoldDB" id="A0AAD7UC61"/>
<name>A0AAD7UC61_9STRA</name>
<gene>
    <name evidence="1" type="ORF">CTAYLR_002675</name>
</gene>
<comment type="caution">
    <text evidence="1">The sequence shown here is derived from an EMBL/GenBank/DDBJ whole genome shotgun (WGS) entry which is preliminary data.</text>
</comment>
<accession>A0AAD7UC61</accession>
<keyword evidence="2" id="KW-1185">Reference proteome</keyword>
<organism evidence="1 2">
    <name type="scientific">Chrysophaeum taylorii</name>
    <dbReference type="NCBI Taxonomy" id="2483200"/>
    <lineage>
        <taxon>Eukaryota</taxon>
        <taxon>Sar</taxon>
        <taxon>Stramenopiles</taxon>
        <taxon>Ochrophyta</taxon>
        <taxon>Pelagophyceae</taxon>
        <taxon>Pelagomonadales</taxon>
        <taxon>Pelagomonadaceae</taxon>
        <taxon>Chrysophaeum</taxon>
    </lineage>
</organism>
<reference evidence="1" key="1">
    <citation type="submission" date="2023-01" db="EMBL/GenBank/DDBJ databases">
        <title>Metagenome sequencing of chrysophaentin producing Chrysophaeum taylorii.</title>
        <authorList>
            <person name="Davison J."/>
            <person name="Bewley C."/>
        </authorList>
    </citation>
    <scope>NUCLEOTIDE SEQUENCE</scope>
    <source>
        <strain evidence="1">NIES-1699</strain>
    </source>
</reference>
<sequence>MPLPTSGAHVMACFRWMATTLEATPETMRQWRSACEEEEEEDSACFVSEGIARVLKVEAPALEARGLRRLVGTARPRLRGWVMRLGVEVQGSGDGAALLAQAHARLDVWTCRAVLRAWRNAARQELARPLCRRALARWRAILRARQDAMLEHHDAWLLRTAARRWAVLSKGRSRRRASSDAFRARVWLERAAAFVRVLANRAEARRMARAADRGRQQTALRALASYGSVRRIAGRALSLFEEARREARVRAAMKTLVARAWRAMVVRRAVAARRRERARRALHLLLTAATGRRARRTKIDRFVAKRALWRLLLHATRSRSRAAAHRRAEVAWARSSLAKSIASFAYDVKARRAARGLATALSGFGLRAGLARWRRGVLVSNARRRVCRKLAKFATCAASRKARDAVDRWRELVRWRRELRDRTAAVFAPVADRVADRVATRSALRVWTHHVRCRCAADALLRHARRRSKRLAWRQWLRASRRSALLSHAVVTAATFGARAARRLALKGAFATRASRRALRRWRRFAEARRARRASRRNVVAFLETRALYALSQTVAVGRLRRKRAVLRAWRHLVVDARRDRKRRVLVRWRRHVDARAAFGRLFARAFWHAYVRCLLKQWRQLCARRRRRRLAIYALRAKIRRLASETLRRWRIHARLERAARRFLQTRSIEARRSPLIARRVLRAWRNVTFGRSSELEDTEARRRQARERAILLGWTTTTTQKPLPLTPTSASAAISADSLVHARTVYDTPVRLPTPALRSASWQERLGRRHASS</sequence>
<proteinExistence type="predicted"/>
<evidence type="ECO:0000313" key="1">
    <source>
        <dbReference type="EMBL" id="KAJ8601863.1"/>
    </source>
</evidence>
<dbReference type="Proteomes" id="UP001230188">
    <property type="component" value="Unassembled WGS sequence"/>
</dbReference>
<protein>
    <submittedName>
        <fullName evidence="1">Uncharacterized protein</fullName>
    </submittedName>
</protein>